<name>A0ABY7Q561_9ACTN</name>
<keyword evidence="3" id="KW-1185">Reference proteome</keyword>
<proteinExistence type="predicted"/>
<dbReference type="Pfam" id="PF19054">
    <property type="entry name" value="DUF5753"/>
    <property type="match status" value="1"/>
</dbReference>
<dbReference type="SMART" id="SM00530">
    <property type="entry name" value="HTH_XRE"/>
    <property type="match status" value="1"/>
</dbReference>
<dbReference type="PROSITE" id="PS50943">
    <property type="entry name" value="HTH_CROC1"/>
    <property type="match status" value="1"/>
</dbReference>
<dbReference type="InterPro" id="IPR001387">
    <property type="entry name" value="Cro/C1-type_HTH"/>
</dbReference>
<dbReference type="RefSeq" id="WP_270144736.1">
    <property type="nucleotide sequence ID" value="NZ_CP115450.1"/>
</dbReference>
<accession>A0ABY7Q561</accession>
<organism evidence="2 3">
    <name type="scientific">Kitasatospora cathayae</name>
    <dbReference type="NCBI Taxonomy" id="3004092"/>
    <lineage>
        <taxon>Bacteria</taxon>
        <taxon>Bacillati</taxon>
        <taxon>Actinomycetota</taxon>
        <taxon>Actinomycetes</taxon>
        <taxon>Kitasatosporales</taxon>
        <taxon>Streptomycetaceae</taxon>
        <taxon>Kitasatospora</taxon>
    </lineage>
</organism>
<reference evidence="3" key="1">
    <citation type="submission" date="2022-12" db="EMBL/GenBank/DDBJ databases">
        <authorList>
            <person name="Mo P."/>
        </authorList>
    </citation>
    <scope>NUCLEOTIDE SEQUENCE [LARGE SCALE GENOMIC DNA]</scope>
    <source>
        <strain evidence="3">HUAS 3-15</strain>
    </source>
</reference>
<evidence type="ECO:0000313" key="2">
    <source>
        <dbReference type="EMBL" id="WBP87366.1"/>
    </source>
</evidence>
<dbReference type="Pfam" id="PF13560">
    <property type="entry name" value="HTH_31"/>
    <property type="match status" value="1"/>
</dbReference>
<dbReference type="InterPro" id="IPR010982">
    <property type="entry name" value="Lambda_DNA-bd_dom_sf"/>
</dbReference>
<protein>
    <submittedName>
        <fullName evidence="2">Helix-turn-helix transcriptional regulator</fullName>
    </submittedName>
</protein>
<gene>
    <name evidence="2" type="ORF">O1G21_16970</name>
</gene>
<dbReference type="InterPro" id="IPR043917">
    <property type="entry name" value="DUF5753"/>
</dbReference>
<sequence>MALRTQISERQRRFGAELRRLREAAGLAVKDAGALIGIVGPQLSHIEAARTSLDPERLSVLLDAYGCTDKTYIALLRDLGASDGKGWWTEYKGKVPPLALDLAEAECRAIRLHSYDSLYIPGVLQLPDYAMAIYEGALGSPWAPETQVRFRMDRQRILNDDKQFSFVIHEAALRMRFAGDAAMRAQLLHLLDMAEMPNISIQVLPFTAPKHAPLSASFLFCDPGCRELSTIILSGPKRAEHLGDPIEVDIYARKFQQLSELALPPADRNDALRKLDTRDSWGLIHHVLYELQT</sequence>
<dbReference type="EMBL" id="CP115450">
    <property type="protein sequence ID" value="WBP87366.1"/>
    <property type="molecule type" value="Genomic_DNA"/>
</dbReference>
<evidence type="ECO:0000313" key="3">
    <source>
        <dbReference type="Proteomes" id="UP001212821"/>
    </source>
</evidence>
<feature type="domain" description="HTH cro/C1-type" evidence="1">
    <location>
        <begin position="18"/>
        <end position="73"/>
    </location>
</feature>
<dbReference type="CDD" id="cd00093">
    <property type="entry name" value="HTH_XRE"/>
    <property type="match status" value="1"/>
</dbReference>
<dbReference type="Gene3D" id="1.10.260.40">
    <property type="entry name" value="lambda repressor-like DNA-binding domains"/>
    <property type="match status" value="1"/>
</dbReference>
<dbReference type="Proteomes" id="UP001212821">
    <property type="component" value="Chromosome"/>
</dbReference>
<dbReference type="SUPFAM" id="SSF47413">
    <property type="entry name" value="lambda repressor-like DNA-binding domains"/>
    <property type="match status" value="1"/>
</dbReference>
<evidence type="ECO:0000259" key="1">
    <source>
        <dbReference type="PROSITE" id="PS50943"/>
    </source>
</evidence>